<comment type="caution">
    <text evidence="12">The sequence shown here is derived from an EMBL/GenBank/DDBJ whole genome shotgun (WGS) entry which is preliminary data.</text>
</comment>
<dbReference type="FunFam" id="3.30.1440.10:FF:000001">
    <property type="entry name" value="50S ribosomal protein L5"/>
    <property type="match status" value="1"/>
</dbReference>
<dbReference type="InterPro" id="IPR002132">
    <property type="entry name" value="Ribosomal_uL5"/>
</dbReference>
<dbReference type="AlphaFoldDB" id="A0A842HVG0"/>
<dbReference type="GO" id="GO:1990904">
    <property type="term" value="C:ribonucleoprotein complex"/>
    <property type="evidence" value="ECO:0007669"/>
    <property type="project" value="UniProtKB-KW"/>
</dbReference>
<evidence type="ECO:0000256" key="2">
    <source>
        <dbReference type="ARBA" id="ARBA00022555"/>
    </source>
</evidence>
<protein>
    <recommendedName>
        <fullName evidence="7 8">Large ribosomal subunit protein uL5</fullName>
    </recommendedName>
</protein>
<dbReference type="EMBL" id="JACJVJ010000001">
    <property type="protein sequence ID" value="MBC2776895.1"/>
    <property type="molecule type" value="Genomic_DNA"/>
</dbReference>
<dbReference type="Gene3D" id="3.30.1440.10">
    <property type="match status" value="1"/>
</dbReference>
<comment type="subunit">
    <text evidence="8">Part of the 50S ribosomal subunit; part of the 5S rRNA/L5/L18/L25 subcomplex. Contacts the 5S rRNA and the P site tRNA. Forms a bridge to the 30S subunit in the 70S ribosome.</text>
</comment>
<dbReference type="InterPro" id="IPR020930">
    <property type="entry name" value="Ribosomal_uL5_bac-type"/>
</dbReference>
<feature type="domain" description="Large ribosomal subunit protein uL5 C-terminal" evidence="11">
    <location>
        <begin position="88"/>
        <end position="181"/>
    </location>
</feature>
<evidence type="ECO:0000256" key="4">
    <source>
        <dbReference type="ARBA" id="ARBA00022884"/>
    </source>
</evidence>
<dbReference type="GO" id="GO:0006412">
    <property type="term" value="P:translation"/>
    <property type="evidence" value="ECO:0007669"/>
    <property type="project" value="UniProtKB-UniRule"/>
</dbReference>
<dbReference type="Proteomes" id="UP000564378">
    <property type="component" value="Unassembled WGS sequence"/>
</dbReference>
<dbReference type="InterPro" id="IPR031309">
    <property type="entry name" value="Ribosomal_uL5_C"/>
</dbReference>
<evidence type="ECO:0000256" key="3">
    <source>
        <dbReference type="ARBA" id="ARBA00022730"/>
    </source>
</evidence>
<evidence type="ECO:0000259" key="10">
    <source>
        <dbReference type="Pfam" id="PF00281"/>
    </source>
</evidence>
<dbReference type="GO" id="GO:0019843">
    <property type="term" value="F:rRNA binding"/>
    <property type="evidence" value="ECO:0007669"/>
    <property type="project" value="UniProtKB-UniRule"/>
</dbReference>
<keyword evidence="13" id="KW-1185">Reference proteome</keyword>
<evidence type="ECO:0000313" key="12">
    <source>
        <dbReference type="EMBL" id="MBC2776895.1"/>
    </source>
</evidence>
<dbReference type="Pfam" id="PF00673">
    <property type="entry name" value="Ribosomal_L5_C"/>
    <property type="match status" value="1"/>
</dbReference>
<sequence>MADYTPRLRTDYKDRIVSAMTEKFGYANHMEVPRLEKVVINMGVGKAVDDKKRVEKAAAEMEKIAGQKPVINLAKQSIAGFKLREGMPIGCKVTLRGDRMYEFIDRLVTIALPRVRDFRGLNPKSFDGRGNFAMGLKEQMVFPEIKYDDVDEVRGMDVIVTTTAKTDDEARELLRFFNFPFPPEAEPTNEEQKEAA</sequence>
<reference evidence="12 13" key="1">
    <citation type="submission" date="2020-08" db="EMBL/GenBank/DDBJ databases">
        <title>Draft genome sequence of Parasphingopyxis sp. GrpM-11.</title>
        <authorList>
            <person name="Oh J."/>
            <person name="Roh D.-H."/>
        </authorList>
    </citation>
    <scope>NUCLEOTIDE SEQUENCE [LARGE SCALE GENOMIC DNA]</scope>
    <source>
        <strain evidence="12 13">GrpM-11</strain>
    </source>
</reference>
<keyword evidence="6 8" id="KW-0687">Ribonucleoprotein</keyword>
<gene>
    <name evidence="8 12" type="primary">rplE</name>
    <name evidence="12" type="ORF">H6P80_04600</name>
</gene>
<name>A0A842HVG0_9SPHN</name>
<dbReference type="InterPro" id="IPR031310">
    <property type="entry name" value="Ribosomal_uL5_N"/>
</dbReference>
<organism evidence="12 13">
    <name type="scientific">Parasphingopyxis marina</name>
    <dbReference type="NCBI Taxonomy" id="2761622"/>
    <lineage>
        <taxon>Bacteria</taxon>
        <taxon>Pseudomonadati</taxon>
        <taxon>Pseudomonadota</taxon>
        <taxon>Alphaproteobacteria</taxon>
        <taxon>Sphingomonadales</taxon>
        <taxon>Sphingomonadaceae</taxon>
        <taxon>Parasphingopyxis</taxon>
    </lineage>
</organism>
<dbReference type="SUPFAM" id="SSF55282">
    <property type="entry name" value="RL5-like"/>
    <property type="match status" value="1"/>
</dbReference>
<evidence type="ECO:0000256" key="9">
    <source>
        <dbReference type="RuleBase" id="RU003930"/>
    </source>
</evidence>
<evidence type="ECO:0000313" key="13">
    <source>
        <dbReference type="Proteomes" id="UP000564378"/>
    </source>
</evidence>
<dbReference type="PIRSF" id="PIRSF002161">
    <property type="entry name" value="Ribosomal_L5"/>
    <property type="match status" value="1"/>
</dbReference>
<dbReference type="PANTHER" id="PTHR11994">
    <property type="entry name" value="60S RIBOSOMAL PROTEIN L11-RELATED"/>
    <property type="match status" value="1"/>
</dbReference>
<keyword evidence="5 8" id="KW-0689">Ribosomal protein</keyword>
<dbReference type="GO" id="GO:0000049">
    <property type="term" value="F:tRNA binding"/>
    <property type="evidence" value="ECO:0007669"/>
    <property type="project" value="UniProtKB-UniRule"/>
</dbReference>
<proteinExistence type="inferred from homology"/>
<dbReference type="GO" id="GO:0005840">
    <property type="term" value="C:ribosome"/>
    <property type="evidence" value="ECO:0007669"/>
    <property type="project" value="UniProtKB-KW"/>
</dbReference>
<dbReference type="GO" id="GO:0003735">
    <property type="term" value="F:structural constituent of ribosome"/>
    <property type="evidence" value="ECO:0007669"/>
    <property type="project" value="InterPro"/>
</dbReference>
<dbReference type="InterPro" id="IPR022803">
    <property type="entry name" value="Ribosomal_uL5_dom_sf"/>
</dbReference>
<evidence type="ECO:0000256" key="5">
    <source>
        <dbReference type="ARBA" id="ARBA00022980"/>
    </source>
</evidence>
<keyword evidence="4 8" id="KW-0694">RNA-binding</keyword>
<dbReference type="RefSeq" id="WP_185800144.1">
    <property type="nucleotide sequence ID" value="NZ_JACJVJ010000001.1"/>
</dbReference>
<dbReference type="HAMAP" id="MF_01333_B">
    <property type="entry name" value="Ribosomal_uL5_B"/>
    <property type="match status" value="1"/>
</dbReference>
<evidence type="ECO:0000256" key="7">
    <source>
        <dbReference type="ARBA" id="ARBA00035245"/>
    </source>
</evidence>
<feature type="domain" description="Large ribosomal subunit protein uL5 N-terminal" evidence="10">
    <location>
        <begin position="28"/>
        <end position="84"/>
    </location>
</feature>
<dbReference type="NCBIfam" id="NF000585">
    <property type="entry name" value="PRK00010.1"/>
    <property type="match status" value="1"/>
</dbReference>
<comment type="similarity">
    <text evidence="1 8 9">Belongs to the universal ribosomal protein uL5 family.</text>
</comment>
<keyword evidence="2 8" id="KW-0820">tRNA-binding</keyword>
<evidence type="ECO:0000256" key="8">
    <source>
        <dbReference type="HAMAP-Rule" id="MF_01333"/>
    </source>
</evidence>
<keyword evidence="3 8" id="KW-0699">rRNA-binding</keyword>
<evidence type="ECO:0000256" key="6">
    <source>
        <dbReference type="ARBA" id="ARBA00023274"/>
    </source>
</evidence>
<evidence type="ECO:0000256" key="1">
    <source>
        <dbReference type="ARBA" id="ARBA00008553"/>
    </source>
</evidence>
<dbReference type="Pfam" id="PF00281">
    <property type="entry name" value="Ribosomal_L5"/>
    <property type="match status" value="1"/>
</dbReference>
<comment type="function">
    <text evidence="8">This is 1 of the proteins that bind and probably mediate the attachment of the 5S RNA into the large ribosomal subunit, where it forms part of the central protuberance. In the 70S ribosome it contacts protein S13 of the 30S subunit (bridge B1b), connecting the 2 subunits; this bridge is implicated in subunit movement. Contacts the P site tRNA; the 5S rRNA and some of its associated proteins might help stabilize positioning of ribosome-bound tRNAs.</text>
</comment>
<evidence type="ECO:0000259" key="11">
    <source>
        <dbReference type="Pfam" id="PF00673"/>
    </source>
</evidence>
<accession>A0A842HVG0</accession>